<dbReference type="CDD" id="cd01518">
    <property type="entry name" value="RHOD_YceA"/>
    <property type="match status" value="1"/>
</dbReference>
<feature type="region of interest" description="Disordered" evidence="1">
    <location>
        <begin position="322"/>
        <end position="354"/>
    </location>
</feature>
<sequence>MDCQAYAVVLYYKYVRLCDTQEELQAIAEAHEQLCSSLRLTGRVRFAFEGINGTLGGSLSSVQSYIETMKQQSQFSDVDWKTSSSSVPPFPELQVRCVTEIVALELPDDVYDLAKRGTHLTPEQFREEQLRADPSSIAVIDVRNTYEFQVGHFAGALNPKTRRFGQFPQWVRDELPELQQKDKVLMYCTGGIRCEKASAYLKHLGLENVYQLEGGIHRYLEKFPDGGGLFQGKNFVFDKRVTMASEDKTITGQCERCHVPHDTLSGTRCAYCRMHVLLCESCRTAAQEQGETDDDVFCTEHLPMVSGTLKELQERLKDLQDSLENEHGRGKKGRRRSLRKQADTVERRIQRVSA</sequence>
<organism evidence="3 4">
    <name type="scientific">Phytophthora boehmeriae</name>
    <dbReference type="NCBI Taxonomy" id="109152"/>
    <lineage>
        <taxon>Eukaryota</taxon>
        <taxon>Sar</taxon>
        <taxon>Stramenopiles</taxon>
        <taxon>Oomycota</taxon>
        <taxon>Peronosporomycetes</taxon>
        <taxon>Peronosporales</taxon>
        <taxon>Peronosporaceae</taxon>
        <taxon>Phytophthora</taxon>
    </lineage>
</organism>
<dbReference type="PANTHER" id="PTHR43268:SF7">
    <property type="entry name" value="RHODANESE DOMAIN-CONTAINING PROTEIN"/>
    <property type="match status" value="1"/>
</dbReference>
<dbReference type="Proteomes" id="UP000693981">
    <property type="component" value="Unassembled WGS sequence"/>
</dbReference>
<dbReference type="Pfam" id="PF00581">
    <property type="entry name" value="Rhodanese"/>
    <property type="match status" value="1"/>
</dbReference>
<evidence type="ECO:0000259" key="2">
    <source>
        <dbReference type="PROSITE" id="PS50206"/>
    </source>
</evidence>
<evidence type="ECO:0000313" key="4">
    <source>
        <dbReference type="Proteomes" id="UP000693981"/>
    </source>
</evidence>
<dbReference type="EMBL" id="JAGDFL010000098">
    <property type="protein sequence ID" value="KAG7397867.1"/>
    <property type="molecule type" value="Genomic_DNA"/>
</dbReference>
<evidence type="ECO:0000313" key="3">
    <source>
        <dbReference type="EMBL" id="KAG7397867.1"/>
    </source>
</evidence>
<proteinExistence type="inferred from homology"/>
<accession>A0A8T1WVK6</accession>
<feature type="domain" description="Rhodanese" evidence="2">
    <location>
        <begin position="133"/>
        <end position="228"/>
    </location>
</feature>
<dbReference type="InterPro" id="IPR022111">
    <property type="entry name" value="Rhodanese_C"/>
</dbReference>
<evidence type="ECO:0000256" key="1">
    <source>
        <dbReference type="SAM" id="MobiDB-lite"/>
    </source>
</evidence>
<dbReference type="InterPro" id="IPR020936">
    <property type="entry name" value="TrhO"/>
</dbReference>
<reference evidence="3" key="1">
    <citation type="submission" date="2021-02" db="EMBL/GenBank/DDBJ databases">
        <authorList>
            <person name="Palmer J.M."/>
        </authorList>
    </citation>
    <scope>NUCLEOTIDE SEQUENCE</scope>
    <source>
        <strain evidence="3">SCRP23</strain>
    </source>
</reference>
<dbReference type="InterPro" id="IPR001763">
    <property type="entry name" value="Rhodanese-like_dom"/>
</dbReference>
<gene>
    <name evidence="3" type="primary">TSTD2_2</name>
    <name evidence="3" type="ORF">PHYBOEH_012058</name>
</gene>
<name>A0A8T1WVK6_9STRA</name>
<dbReference type="OrthoDB" id="25002at2759"/>
<protein>
    <submittedName>
        <fullName evidence="3">Thiosulfate sulfurtransferase (Rhodanese)-like domain-containing protein 2</fullName>
    </submittedName>
</protein>
<feature type="compositionally biased region" description="Basic and acidic residues" evidence="1">
    <location>
        <begin position="340"/>
        <end position="354"/>
    </location>
</feature>
<dbReference type="PROSITE" id="PS50206">
    <property type="entry name" value="RHODANESE_3"/>
    <property type="match status" value="1"/>
</dbReference>
<dbReference type="SMART" id="SM00450">
    <property type="entry name" value="RHOD"/>
    <property type="match status" value="1"/>
</dbReference>
<dbReference type="HAMAP" id="MF_00469">
    <property type="entry name" value="TrhO"/>
    <property type="match status" value="1"/>
</dbReference>
<keyword evidence="4" id="KW-1185">Reference proteome</keyword>
<dbReference type="Pfam" id="PF17773">
    <property type="entry name" value="UPF0176_N"/>
    <property type="match status" value="1"/>
</dbReference>
<dbReference type="PANTHER" id="PTHR43268">
    <property type="entry name" value="THIOSULFATE SULFURTRANSFERASE/RHODANESE-LIKE DOMAIN-CONTAINING PROTEIN 2"/>
    <property type="match status" value="1"/>
</dbReference>
<feature type="compositionally biased region" description="Basic residues" evidence="1">
    <location>
        <begin position="329"/>
        <end position="339"/>
    </location>
</feature>
<dbReference type="Pfam" id="PF12368">
    <property type="entry name" value="Rhodanese_C"/>
    <property type="match status" value="1"/>
</dbReference>
<dbReference type="InterPro" id="IPR040503">
    <property type="entry name" value="TRHO_N"/>
</dbReference>
<dbReference type="AlphaFoldDB" id="A0A8T1WVK6"/>
<comment type="caution">
    <text evidence="3">The sequence shown here is derived from an EMBL/GenBank/DDBJ whole genome shotgun (WGS) entry which is preliminary data.</text>
</comment>